<dbReference type="GeneID" id="39869234"/>
<gene>
    <name evidence="3" type="primary">PmUG01_10023400</name>
    <name evidence="2" type="ORF">PMALA_015350</name>
    <name evidence="3" type="ORF">PMUG01_10023400</name>
</gene>
<keyword evidence="5" id="KW-1185">Reference proteome</keyword>
<dbReference type="KEGG" id="pmal:PMUG01_10023400"/>
<dbReference type="OMA" id="NHIVGKR"/>
<evidence type="ECO:0000313" key="3">
    <source>
        <dbReference type="EMBL" id="SCN44764.1"/>
    </source>
</evidence>
<evidence type="ECO:0000313" key="2">
    <source>
        <dbReference type="EMBL" id="SBS86234.1"/>
    </source>
</evidence>
<dbReference type="VEuPathDB" id="PlasmoDB:PmUG01_10023400"/>
<dbReference type="OrthoDB" id="406314at2759"/>
<accession>A0A1A8W035</accession>
<dbReference type="Proteomes" id="UP000219813">
    <property type="component" value="Chromosome 10"/>
</dbReference>
<evidence type="ECO:0000313" key="5">
    <source>
        <dbReference type="Proteomes" id="UP000219813"/>
    </source>
</evidence>
<feature type="region of interest" description="Disordered" evidence="1">
    <location>
        <begin position="113"/>
        <end position="133"/>
    </location>
</feature>
<dbReference type="Proteomes" id="UP000078597">
    <property type="component" value="Unassembled WGS sequence"/>
</dbReference>
<organism evidence="2 4">
    <name type="scientific">Plasmodium malariae</name>
    <dbReference type="NCBI Taxonomy" id="5858"/>
    <lineage>
        <taxon>Eukaryota</taxon>
        <taxon>Sar</taxon>
        <taxon>Alveolata</taxon>
        <taxon>Apicomplexa</taxon>
        <taxon>Aconoidasida</taxon>
        <taxon>Haemosporida</taxon>
        <taxon>Plasmodiidae</taxon>
        <taxon>Plasmodium</taxon>
        <taxon>Plasmodium (Plasmodium)</taxon>
    </lineage>
</organism>
<reference evidence="4" key="2">
    <citation type="submission" date="2016-05" db="EMBL/GenBank/DDBJ databases">
        <authorList>
            <person name="Naeem Raeece"/>
        </authorList>
    </citation>
    <scope>NUCLEOTIDE SEQUENCE [LARGE SCALE GENOMIC DNA]</scope>
</reference>
<proteinExistence type="predicted"/>
<protein>
    <submittedName>
        <fullName evidence="2">Uncharacterized protein</fullName>
    </submittedName>
</protein>
<evidence type="ECO:0000313" key="4">
    <source>
        <dbReference type="Proteomes" id="UP000078597"/>
    </source>
</evidence>
<reference evidence="2" key="1">
    <citation type="submission" date="2016-05" db="EMBL/GenBank/DDBJ databases">
        <authorList>
            <person name="Lavstsen T."/>
            <person name="Jespersen J.S."/>
        </authorList>
    </citation>
    <scope>NUCLEOTIDE SEQUENCE [LARGE SCALE GENOMIC DNA]</scope>
</reference>
<dbReference type="EMBL" id="FLQW01000829">
    <property type="protein sequence ID" value="SBS86234.1"/>
    <property type="molecule type" value="Genomic_DNA"/>
</dbReference>
<dbReference type="AlphaFoldDB" id="A0A1A8W035"/>
<name>A0A1A8W035_PLAMA</name>
<sequence>MGVGGYFLKYVKATYITRRRSEMRKTIENLKNSIYTYNNYSCLNIMYHMNDELEEEDNTCSHYSVQIDENIQKVLNFINPLNFHNKENLQDGVGSGINEDCHRSFVNDGNKNAATESSISTSSSTKTCGGYSGAVEDSNEYNKSRTDNKKRNSYILKYKINHIVVKRGTREQYRYTYLKSPFKYKYALRHYVFEKYKYHFYFYNITCFNIHIIFNIILSSMTSQTSVKCNINWFFPGNYLFESEFLRKCFHMLIKKNNDNMHSSLNMHIEEQINEICNNLKDKGKMNLSYYGDINLDLKKYNIQNLLPLFFENKIFSETYKNLILLEEKSFKQMKEKIRKKNVHWFLNKNPNG</sequence>
<dbReference type="EMBL" id="LT594631">
    <property type="protein sequence ID" value="SCN44764.1"/>
    <property type="molecule type" value="Genomic_DNA"/>
</dbReference>
<feature type="compositionally biased region" description="Low complexity" evidence="1">
    <location>
        <begin position="117"/>
        <end position="129"/>
    </location>
</feature>
<reference evidence="3 5" key="3">
    <citation type="submission" date="2016-06" db="EMBL/GenBank/DDBJ databases">
        <authorList>
            <consortium name="Pathogen Informatics"/>
        </authorList>
    </citation>
    <scope>NUCLEOTIDE SEQUENCE [LARGE SCALE GENOMIC DNA]</scope>
</reference>
<dbReference type="RefSeq" id="XP_028862009.1">
    <property type="nucleotide sequence ID" value="XM_029005418.1"/>
</dbReference>
<evidence type="ECO:0000256" key="1">
    <source>
        <dbReference type="SAM" id="MobiDB-lite"/>
    </source>
</evidence>